<dbReference type="EMBL" id="JH668722">
    <property type="protein sequence ID" value="KAG6461116.1"/>
    <property type="molecule type" value="Genomic_DNA"/>
</dbReference>
<proteinExistence type="predicted"/>
<dbReference type="SMART" id="SM00320">
    <property type="entry name" value="WD40"/>
    <property type="match status" value="8"/>
</dbReference>
<evidence type="ECO:0000313" key="6">
    <source>
        <dbReference type="Proteomes" id="UP000791440"/>
    </source>
</evidence>
<organism evidence="5 6">
    <name type="scientific">Manduca sexta</name>
    <name type="common">Tobacco hawkmoth</name>
    <name type="synonym">Tobacco hornworm</name>
    <dbReference type="NCBI Taxonomy" id="7130"/>
    <lineage>
        <taxon>Eukaryota</taxon>
        <taxon>Metazoa</taxon>
        <taxon>Ecdysozoa</taxon>
        <taxon>Arthropoda</taxon>
        <taxon>Hexapoda</taxon>
        <taxon>Insecta</taxon>
        <taxon>Pterygota</taxon>
        <taxon>Neoptera</taxon>
        <taxon>Endopterygota</taxon>
        <taxon>Lepidoptera</taxon>
        <taxon>Glossata</taxon>
        <taxon>Ditrysia</taxon>
        <taxon>Bombycoidea</taxon>
        <taxon>Sphingidae</taxon>
        <taxon>Sphinginae</taxon>
        <taxon>Sphingini</taxon>
        <taxon>Manduca</taxon>
    </lineage>
</organism>
<keyword evidence="2" id="KW-0677">Repeat</keyword>
<dbReference type="PROSITE" id="PS50294">
    <property type="entry name" value="WD_REPEATS_REGION"/>
    <property type="match status" value="2"/>
</dbReference>
<feature type="repeat" description="WD" evidence="3">
    <location>
        <begin position="590"/>
        <end position="625"/>
    </location>
</feature>
<dbReference type="Proteomes" id="UP000791440">
    <property type="component" value="Unassembled WGS sequence"/>
</dbReference>
<dbReference type="PANTHER" id="PTHR19848">
    <property type="entry name" value="WD40 REPEAT PROTEIN"/>
    <property type="match status" value="1"/>
</dbReference>
<dbReference type="Pfam" id="PF00400">
    <property type="entry name" value="WD40"/>
    <property type="match status" value="5"/>
</dbReference>
<protein>
    <submittedName>
        <fullName evidence="5">Uncharacterized protein</fullName>
    </submittedName>
</protein>
<gene>
    <name evidence="5" type="ORF">O3G_MSEX012437</name>
</gene>
<feature type="repeat" description="WD" evidence="3">
    <location>
        <begin position="247"/>
        <end position="281"/>
    </location>
</feature>
<evidence type="ECO:0000256" key="1">
    <source>
        <dbReference type="ARBA" id="ARBA00022574"/>
    </source>
</evidence>
<comment type="caution">
    <text evidence="5">The sequence shown here is derived from an EMBL/GenBank/DDBJ whole genome shotgun (WGS) entry which is preliminary data.</text>
</comment>
<dbReference type="PROSITE" id="PS50082">
    <property type="entry name" value="WD_REPEATS_2"/>
    <property type="match status" value="4"/>
</dbReference>
<sequence length="908" mass="95195">MKDGGRTRRGAVVTSVVTRRTCTCLDTDVITPSSDGGGRGAHSDAGTARAPQRGDVCGRARRVARHRQWRPHAAAVALGGRRRLAGERRRGPRAPVRPRRVLAAPGATAVRALCWAGGARLAAGHDDGAVCVWSAARGALVVRLCAHEGAVHALAMPARSAMLLTACTHGVLKVFDMAEVCLSGGSDNSPVPTPLVWIDGAHDLGALCANASDDGTVAATGGHDGVVRVWCVSEEAGARRMRAGPTLEGHAAAVTALCWATGTSRAILASASLDRTARLWEPAAAGACLRVLSAHTRSNDKSVRTWSLGEFSLDGELEPACAALAHFALGDLEGIGPVSDEATQEAPSADRGEGGEALATVCAHAGAVNCVAVHEDLLATASSDGQVKIFRWCVVERTAREEHALEGHQYPALAVDFGAGGRVLTGVLLRSLCVPSGAAGAGGEVGGGGVRGARLSPHHAPLVLLATDDGLAPMWGLTSTSAVPDHVFAGHTEAVTCCAWSPDGHALATGAASGELRVHATPPASALHHEPLAHDLGVQSCDFAPICSDHDLPDSTYLLATGGCDSLIKLWIIELAEAGNNISVRTVRQWEAHGGDVTSVRWGTRACSALLASAGSDRWARVWRVADAGGVVEPHAAVHTDGALVVALLPAPDSECDDAPVERGPLLTVGTLGGELVVWRVSAVERTDCEKDEGAAPRWWGAPGVAHWLREYVTRPPGSTMSRDAEAELLQRARDQCITGAALLDEPLERLLADLGYGAECEIAEDGTQRSKEELERSETRARLRSELQWMRRAPPLPHLVSEALVDSARARRDAYYYVAGPRRAARASVPADARAAARAGTRRRRVHIRTRCHTRVVPSCGRGGVASVRAAAALDARAAQLRATRPLARLPRPPRGIPVKHDFTIGQ</sequence>
<evidence type="ECO:0000313" key="5">
    <source>
        <dbReference type="EMBL" id="KAG6461116.1"/>
    </source>
</evidence>
<feature type="repeat" description="WD" evidence="3">
    <location>
        <begin position="199"/>
        <end position="230"/>
    </location>
</feature>
<keyword evidence="1 3" id="KW-0853">WD repeat</keyword>
<evidence type="ECO:0000256" key="4">
    <source>
        <dbReference type="SAM" id="MobiDB-lite"/>
    </source>
</evidence>
<keyword evidence="6" id="KW-1185">Reference proteome</keyword>
<evidence type="ECO:0000256" key="2">
    <source>
        <dbReference type="ARBA" id="ARBA00022737"/>
    </source>
</evidence>
<dbReference type="InterPro" id="IPR001680">
    <property type="entry name" value="WD40_rpt"/>
</dbReference>
<accession>A0A921ZNP3</accession>
<dbReference type="AlphaFoldDB" id="A0A921ZNP3"/>
<feature type="region of interest" description="Disordered" evidence="4">
    <location>
        <begin position="31"/>
        <end position="56"/>
    </location>
</feature>
<evidence type="ECO:0000256" key="3">
    <source>
        <dbReference type="PROSITE-ProRule" id="PRU00221"/>
    </source>
</evidence>
<dbReference type="PANTHER" id="PTHR19848:SF8">
    <property type="entry name" value="F-BOX AND WD REPEAT DOMAIN CONTAINING 7"/>
    <property type="match status" value="1"/>
</dbReference>
<reference evidence="5" key="2">
    <citation type="submission" date="2020-12" db="EMBL/GenBank/DDBJ databases">
        <authorList>
            <person name="Kanost M."/>
        </authorList>
    </citation>
    <scope>NUCLEOTIDE SEQUENCE</scope>
</reference>
<name>A0A921ZNP3_MANSE</name>
<reference evidence="5" key="1">
    <citation type="journal article" date="2016" name="Insect Biochem. Mol. Biol.">
        <title>Multifaceted biological insights from a draft genome sequence of the tobacco hornworm moth, Manduca sexta.</title>
        <authorList>
            <person name="Kanost M.R."/>
            <person name="Arrese E.L."/>
            <person name="Cao X."/>
            <person name="Chen Y.R."/>
            <person name="Chellapilla S."/>
            <person name="Goldsmith M.R."/>
            <person name="Grosse-Wilde E."/>
            <person name="Heckel D.G."/>
            <person name="Herndon N."/>
            <person name="Jiang H."/>
            <person name="Papanicolaou A."/>
            <person name="Qu J."/>
            <person name="Soulages J.L."/>
            <person name="Vogel H."/>
            <person name="Walters J."/>
            <person name="Waterhouse R.M."/>
            <person name="Ahn S.J."/>
            <person name="Almeida F.C."/>
            <person name="An C."/>
            <person name="Aqrawi P."/>
            <person name="Bretschneider A."/>
            <person name="Bryant W.B."/>
            <person name="Bucks S."/>
            <person name="Chao H."/>
            <person name="Chevignon G."/>
            <person name="Christen J.M."/>
            <person name="Clarke D.F."/>
            <person name="Dittmer N.T."/>
            <person name="Ferguson L.C.F."/>
            <person name="Garavelou S."/>
            <person name="Gordon K.H.J."/>
            <person name="Gunaratna R.T."/>
            <person name="Han Y."/>
            <person name="Hauser F."/>
            <person name="He Y."/>
            <person name="Heidel-Fischer H."/>
            <person name="Hirsh A."/>
            <person name="Hu Y."/>
            <person name="Jiang H."/>
            <person name="Kalra D."/>
            <person name="Klinner C."/>
            <person name="Konig C."/>
            <person name="Kovar C."/>
            <person name="Kroll A.R."/>
            <person name="Kuwar S.S."/>
            <person name="Lee S.L."/>
            <person name="Lehman R."/>
            <person name="Li K."/>
            <person name="Li Z."/>
            <person name="Liang H."/>
            <person name="Lovelace S."/>
            <person name="Lu Z."/>
            <person name="Mansfield J.H."/>
            <person name="McCulloch K.J."/>
            <person name="Mathew T."/>
            <person name="Morton B."/>
            <person name="Muzny D.M."/>
            <person name="Neunemann D."/>
            <person name="Ongeri F."/>
            <person name="Pauchet Y."/>
            <person name="Pu L.L."/>
            <person name="Pyrousis I."/>
            <person name="Rao X.J."/>
            <person name="Redding A."/>
            <person name="Roesel C."/>
            <person name="Sanchez-Gracia A."/>
            <person name="Schaack S."/>
            <person name="Shukla A."/>
            <person name="Tetreau G."/>
            <person name="Wang Y."/>
            <person name="Xiong G.H."/>
            <person name="Traut W."/>
            <person name="Walsh T.K."/>
            <person name="Worley K.C."/>
            <person name="Wu D."/>
            <person name="Wu W."/>
            <person name="Wu Y.Q."/>
            <person name="Zhang X."/>
            <person name="Zou Z."/>
            <person name="Zucker H."/>
            <person name="Briscoe A.D."/>
            <person name="Burmester T."/>
            <person name="Clem R.J."/>
            <person name="Feyereisen R."/>
            <person name="Grimmelikhuijzen C.J.P."/>
            <person name="Hamodrakas S.J."/>
            <person name="Hansson B.S."/>
            <person name="Huguet E."/>
            <person name="Jermiin L.S."/>
            <person name="Lan Q."/>
            <person name="Lehman H.K."/>
            <person name="Lorenzen M."/>
            <person name="Merzendorfer H."/>
            <person name="Michalopoulos I."/>
            <person name="Morton D.B."/>
            <person name="Muthukrishnan S."/>
            <person name="Oakeshott J.G."/>
            <person name="Palmer W."/>
            <person name="Park Y."/>
            <person name="Passarelli A.L."/>
            <person name="Rozas J."/>
            <person name="Schwartz L.M."/>
            <person name="Smith W."/>
            <person name="Southgate A."/>
            <person name="Vilcinskas A."/>
            <person name="Vogt R."/>
            <person name="Wang P."/>
            <person name="Werren J."/>
            <person name="Yu X.Q."/>
            <person name="Zhou J.J."/>
            <person name="Brown S.J."/>
            <person name="Scherer S.E."/>
            <person name="Richards S."/>
            <person name="Blissard G.W."/>
        </authorList>
    </citation>
    <scope>NUCLEOTIDE SEQUENCE</scope>
</reference>
<feature type="repeat" description="WD" evidence="3">
    <location>
        <begin position="488"/>
        <end position="518"/>
    </location>
</feature>